<reference evidence="2 3" key="1">
    <citation type="journal article" date="2018" name="Sci. Rep.">
        <title>Genomic signatures of local adaptation to the degree of environmental predictability in rotifers.</title>
        <authorList>
            <person name="Franch-Gras L."/>
            <person name="Hahn C."/>
            <person name="Garcia-Roger E.M."/>
            <person name="Carmona M.J."/>
            <person name="Serra M."/>
            <person name="Gomez A."/>
        </authorList>
    </citation>
    <scope>NUCLEOTIDE SEQUENCE [LARGE SCALE GENOMIC DNA]</scope>
    <source>
        <strain evidence="2">HYR1</strain>
    </source>
</reference>
<protein>
    <submittedName>
        <fullName evidence="2">Uncharacterized protein</fullName>
    </submittedName>
</protein>
<name>A0A3M7SKX1_BRAPC</name>
<feature type="compositionally biased region" description="Polar residues" evidence="1">
    <location>
        <begin position="48"/>
        <end position="62"/>
    </location>
</feature>
<evidence type="ECO:0000256" key="1">
    <source>
        <dbReference type="SAM" id="MobiDB-lite"/>
    </source>
</evidence>
<proteinExistence type="predicted"/>
<feature type="region of interest" description="Disordered" evidence="1">
    <location>
        <begin position="30"/>
        <end position="68"/>
    </location>
</feature>
<sequence length="145" mass="17108">MYRIFRLESLEITGMDKETNNIYKTTVSSLPNSEQSDINVNADDDNKQTLSNEKSRPSATLRNDSDDSLLNSQKKRRKFFQFIKSKEDINTETNEKKFNFGLRIRKDFHDYSNQFQSFHRFLHPPILLNVCSQNQAIKIDHTEQE</sequence>
<organism evidence="2 3">
    <name type="scientific">Brachionus plicatilis</name>
    <name type="common">Marine rotifer</name>
    <name type="synonym">Brachionus muelleri</name>
    <dbReference type="NCBI Taxonomy" id="10195"/>
    <lineage>
        <taxon>Eukaryota</taxon>
        <taxon>Metazoa</taxon>
        <taxon>Spiralia</taxon>
        <taxon>Gnathifera</taxon>
        <taxon>Rotifera</taxon>
        <taxon>Eurotatoria</taxon>
        <taxon>Monogononta</taxon>
        <taxon>Pseudotrocha</taxon>
        <taxon>Ploima</taxon>
        <taxon>Brachionidae</taxon>
        <taxon>Brachionus</taxon>
    </lineage>
</organism>
<feature type="compositionally biased region" description="Polar residues" evidence="1">
    <location>
        <begin position="30"/>
        <end position="39"/>
    </location>
</feature>
<accession>A0A3M7SKX1</accession>
<evidence type="ECO:0000313" key="2">
    <source>
        <dbReference type="EMBL" id="RNA36433.1"/>
    </source>
</evidence>
<dbReference type="AlphaFoldDB" id="A0A3M7SKX1"/>
<dbReference type="Proteomes" id="UP000276133">
    <property type="component" value="Unassembled WGS sequence"/>
</dbReference>
<gene>
    <name evidence="2" type="ORF">BpHYR1_030230</name>
</gene>
<keyword evidence="3" id="KW-1185">Reference proteome</keyword>
<comment type="caution">
    <text evidence="2">The sequence shown here is derived from an EMBL/GenBank/DDBJ whole genome shotgun (WGS) entry which is preliminary data.</text>
</comment>
<evidence type="ECO:0000313" key="3">
    <source>
        <dbReference type="Proteomes" id="UP000276133"/>
    </source>
</evidence>
<dbReference type="EMBL" id="REGN01001188">
    <property type="protein sequence ID" value="RNA36433.1"/>
    <property type="molecule type" value="Genomic_DNA"/>
</dbReference>